<dbReference type="EC" id="4.1.1.11" evidence="9"/>
<keyword evidence="4 9" id="KW-0068">Autocatalytic cleavage</keyword>
<comment type="subunit">
    <text evidence="9">Heterooctamer of four alpha and four beta subunits.</text>
</comment>
<dbReference type="InterPro" id="IPR003190">
    <property type="entry name" value="Asp_decarbox"/>
</dbReference>
<dbReference type="NCBIfam" id="TIGR00223">
    <property type="entry name" value="panD"/>
    <property type="match status" value="1"/>
</dbReference>
<dbReference type="KEGG" id="oxy:HCG48_21570"/>
<keyword evidence="2 9" id="KW-0566">Pantothenate biosynthesis</keyword>
<dbReference type="SUPFAM" id="SSF50692">
    <property type="entry name" value="ADC-like"/>
    <property type="match status" value="1"/>
</dbReference>
<reference evidence="14 15" key="1">
    <citation type="submission" date="2020-04" db="EMBL/GenBank/DDBJ databases">
        <authorList>
            <person name="Basu S."/>
            <person name="Maruthanayagam V."/>
            <person name="Chakraborty S."/>
            <person name="Pramanik A."/>
            <person name="Mukherjee J."/>
            <person name="Brink B."/>
        </authorList>
    </citation>
    <scope>NUCLEOTIDE SEQUENCE [LARGE SCALE GENOMIC DNA]</scope>
    <source>
        <strain evidence="14 15">AP17</strain>
    </source>
</reference>
<evidence type="ECO:0000256" key="2">
    <source>
        <dbReference type="ARBA" id="ARBA00022655"/>
    </source>
</evidence>
<dbReference type="AlphaFoldDB" id="A0A6H1U350"/>
<evidence type="ECO:0000256" key="4">
    <source>
        <dbReference type="ARBA" id="ARBA00022813"/>
    </source>
</evidence>
<evidence type="ECO:0000256" key="10">
    <source>
        <dbReference type="PIRSR" id="PIRSR006246-1"/>
    </source>
</evidence>
<feature type="binding site" evidence="9 11">
    <location>
        <position position="57"/>
    </location>
    <ligand>
        <name>substrate</name>
    </ligand>
</feature>
<protein>
    <recommendedName>
        <fullName evidence="9">Aspartate 1-decarboxylase</fullName>
        <ecNumber evidence="9">4.1.1.11</ecNumber>
    </recommendedName>
    <alternativeName>
        <fullName evidence="9">Aspartate alpha-decarboxylase</fullName>
    </alternativeName>
    <component>
        <recommendedName>
            <fullName evidence="9">Aspartate 1-decarboxylase beta chain</fullName>
        </recommendedName>
    </component>
    <component>
        <recommendedName>
            <fullName evidence="9">Aspartate 1-decarboxylase alpha chain</fullName>
        </recommendedName>
    </component>
</protein>
<dbReference type="Proteomes" id="UP000500857">
    <property type="component" value="Chromosome"/>
</dbReference>
<dbReference type="PANTHER" id="PTHR21012:SF0">
    <property type="entry name" value="ASPARTATE 1-DECARBOXYLASE"/>
    <property type="match status" value="1"/>
</dbReference>
<comment type="similarity">
    <text evidence="9">Belongs to the PanD family.</text>
</comment>
<feature type="binding site" evidence="9 11">
    <location>
        <begin position="73"/>
        <end position="75"/>
    </location>
    <ligand>
        <name>substrate</name>
    </ligand>
</feature>
<feature type="active site" description="Proton donor" evidence="9 10">
    <location>
        <position position="58"/>
    </location>
</feature>
<keyword evidence="1 9" id="KW-0963">Cytoplasm</keyword>
<keyword evidence="15" id="KW-1185">Reference proteome</keyword>
<name>A0A6H1U350_9CYAN</name>
<evidence type="ECO:0000256" key="5">
    <source>
        <dbReference type="ARBA" id="ARBA00023145"/>
    </source>
</evidence>
<evidence type="ECO:0000256" key="12">
    <source>
        <dbReference type="PIRSR" id="PIRSR006246-3"/>
    </source>
</evidence>
<dbReference type="EMBL" id="CP051167">
    <property type="protein sequence ID" value="QIZ72866.1"/>
    <property type="molecule type" value="Genomic_DNA"/>
</dbReference>
<evidence type="ECO:0000256" key="6">
    <source>
        <dbReference type="ARBA" id="ARBA00023239"/>
    </source>
</evidence>
<evidence type="ECO:0000256" key="13">
    <source>
        <dbReference type="PIRSR" id="PIRSR006246-5"/>
    </source>
</evidence>
<dbReference type="UniPathway" id="UPA00028">
    <property type="reaction ID" value="UER00002"/>
</dbReference>
<dbReference type="GO" id="GO:0004068">
    <property type="term" value="F:aspartate 1-decarboxylase activity"/>
    <property type="evidence" value="ECO:0007669"/>
    <property type="project" value="UniProtKB-UniRule"/>
</dbReference>
<proteinExistence type="inferred from homology"/>
<dbReference type="CDD" id="cd06919">
    <property type="entry name" value="Asp_decarbox"/>
    <property type="match status" value="1"/>
</dbReference>
<dbReference type="GO" id="GO:0005829">
    <property type="term" value="C:cytosol"/>
    <property type="evidence" value="ECO:0007669"/>
    <property type="project" value="TreeGrafter"/>
</dbReference>
<dbReference type="GO" id="GO:0006523">
    <property type="term" value="P:alanine biosynthetic process"/>
    <property type="evidence" value="ECO:0007669"/>
    <property type="project" value="InterPro"/>
</dbReference>
<dbReference type="Pfam" id="PF02261">
    <property type="entry name" value="Asp_decarbox"/>
    <property type="match status" value="1"/>
</dbReference>
<evidence type="ECO:0000256" key="3">
    <source>
        <dbReference type="ARBA" id="ARBA00022793"/>
    </source>
</evidence>
<evidence type="ECO:0000256" key="8">
    <source>
        <dbReference type="ARBA" id="ARBA00023317"/>
    </source>
</evidence>
<dbReference type="Gene3D" id="2.40.40.20">
    <property type="match status" value="1"/>
</dbReference>
<comment type="catalytic activity">
    <reaction evidence="9">
        <text>L-aspartate + H(+) = beta-alanine + CO2</text>
        <dbReference type="Rhea" id="RHEA:19497"/>
        <dbReference type="ChEBI" id="CHEBI:15378"/>
        <dbReference type="ChEBI" id="CHEBI:16526"/>
        <dbReference type="ChEBI" id="CHEBI:29991"/>
        <dbReference type="ChEBI" id="CHEBI:57966"/>
        <dbReference type="EC" id="4.1.1.11"/>
    </reaction>
</comment>
<dbReference type="GO" id="GO:0015940">
    <property type="term" value="P:pantothenate biosynthetic process"/>
    <property type="evidence" value="ECO:0007669"/>
    <property type="project" value="UniProtKB-UniRule"/>
</dbReference>
<feature type="chain" id="PRO_5026404722" description="Aspartate 1-decarboxylase beta chain" evidence="9 13">
    <location>
        <begin position="1"/>
        <end position="24"/>
    </location>
</feature>
<keyword evidence="6 9" id="KW-0456">Lyase</keyword>
<evidence type="ECO:0000256" key="1">
    <source>
        <dbReference type="ARBA" id="ARBA00022490"/>
    </source>
</evidence>
<keyword evidence="5 9" id="KW-0865">Zymogen</keyword>
<accession>A0A6H1U350</accession>
<feature type="active site" description="Schiff-base intermediate with substrate; via pyruvic acid" evidence="9 10">
    <location>
        <position position="25"/>
    </location>
</feature>
<evidence type="ECO:0000256" key="11">
    <source>
        <dbReference type="PIRSR" id="PIRSR006246-2"/>
    </source>
</evidence>
<comment type="subcellular location">
    <subcellularLocation>
        <location evidence="9">Cytoplasm</location>
    </subcellularLocation>
</comment>
<organism evidence="14 15">
    <name type="scientific">Oxynema aestuarii AP17</name>
    <dbReference type="NCBI Taxonomy" id="2064643"/>
    <lineage>
        <taxon>Bacteria</taxon>
        <taxon>Bacillati</taxon>
        <taxon>Cyanobacteriota</taxon>
        <taxon>Cyanophyceae</taxon>
        <taxon>Oscillatoriophycideae</taxon>
        <taxon>Oscillatoriales</taxon>
        <taxon>Oscillatoriaceae</taxon>
        <taxon>Oxynema</taxon>
        <taxon>Oxynema aestuarii</taxon>
    </lineage>
</organism>
<dbReference type="RefSeq" id="WP_168571013.1">
    <property type="nucleotide sequence ID" value="NZ_CP051167.1"/>
</dbReference>
<keyword evidence="7 9" id="KW-0704">Schiff base</keyword>
<dbReference type="PANTHER" id="PTHR21012">
    <property type="entry name" value="ASPARTATE 1-DECARBOXYLASE"/>
    <property type="match status" value="1"/>
</dbReference>
<gene>
    <name evidence="9" type="primary">panD</name>
    <name evidence="14" type="ORF">HCG48_21570</name>
</gene>
<evidence type="ECO:0000313" key="15">
    <source>
        <dbReference type="Proteomes" id="UP000500857"/>
    </source>
</evidence>
<evidence type="ECO:0000313" key="14">
    <source>
        <dbReference type="EMBL" id="QIZ72866.1"/>
    </source>
</evidence>
<comment type="cofactor">
    <cofactor evidence="9 10">
        <name>pyruvate</name>
        <dbReference type="ChEBI" id="CHEBI:15361"/>
    </cofactor>
    <text evidence="9 10">Binds 1 pyruvoyl group covalently per subunit.</text>
</comment>
<dbReference type="PIRSF" id="PIRSF006246">
    <property type="entry name" value="Asp_decarbox"/>
    <property type="match status" value="1"/>
</dbReference>
<comment type="PTM">
    <text evidence="9 12">Is synthesized initially as an inactive proenzyme, which is activated by self-cleavage at a specific serine bond to produce a beta-subunit with a hydroxyl group at its C-terminus and an alpha-subunit with a pyruvoyl group at its N-terminus.</text>
</comment>
<dbReference type="HAMAP" id="MF_00446">
    <property type="entry name" value="PanD"/>
    <property type="match status" value="1"/>
</dbReference>
<comment type="function">
    <text evidence="9">Catalyzes the pyruvoyl-dependent decarboxylation of aspartate to produce beta-alanine.</text>
</comment>
<feature type="modified residue" description="Pyruvic acid (Ser)" evidence="9 12">
    <location>
        <position position="25"/>
    </location>
</feature>
<feature type="chain" id="PRO_5026404723" description="Aspartate 1-decarboxylase alpha chain" evidence="9 13">
    <location>
        <begin position="25"/>
        <end position="140"/>
    </location>
</feature>
<keyword evidence="8 9" id="KW-0670">Pyruvate</keyword>
<evidence type="ECO:0000256" key="7">
    <source>
        <dbReference type="ARBA" id="ARBA00023270"/>
    </source>
</evidence>
<sequence>MQRTLLLAKIHNCTLTRANLDYVGSISIDLALLEAAGILPYEQVQVVNVANGQRLMTYAIAAPSGSGSIELNGAAARLGMAGDRVIIMSYGQFTSEEAKTYSPTVVFVDERNRLQQVCRYRDLNVGAGLQLAPGETPVGL</sequence>
<keyword evidence="3 9" id="KW-0210">Decarboxylase</keyword>
<comment type="pathway">
    <text evidence="9">Cofactor biosynthesis; (R)-pantothenate biosynthesis; beta-alanine from L-aspartate: step 1/1.</text>
</comment>
<evidence type="ECO:0000256" key="9">
    <source>
        <dbReference type="HAMAP-Rule" id="MF_00446"/>
    </source>
</evidence>
<dbReference type="InterPro" id="IPR009010">
    <property type="entry name" value="Asp_de-COase-like_dom_sf"/>
</dbReference>